<dbReference type="GO" id="GO:0005634">
    <property type="term" value="C:nucleus"/>
    <property type="evidence" value="ECO:0007669"/>
    <property type="project" value="TreeGrafter"/>
</dbReference>
<dbReference type="GO" id="GO:0045944">
    <property type="term" value="P:positive regulation of transcription by RNA polymerase II"/>
    <property type="evidence" value="ECO:0007669"/>
    <property type="project" value="TreeGrafter"/>
</dbReference>
<protein>
    <submittedName>
        <fullName evidence="2">Uncharacterized protein</fullName>
    </submittedName>
</protein>
<dbReference type="PANTHER" id="PTHR22793">
    <property type="entry name" value="MYOCARDIN-RELATED TRANSCRIPTION FACTOR-RELATED"/>
    <property type="match status" value="1"/>
</dbReference>
<dbReference type="GO" id="GO:0051145">
    <property type="term" value="P:smooth muscle cell differentiation"/>
    <property type="evidence" value="ECO:0007669"/>
    <property type="project" value="TreeGrafter"/>
</dbReference>
<keyword evidence="3" id="KW-1185">Reference proteome</keyword>
<dbReference type="PANTHER" id="PTHR22793:SF6">
    <property type="entry name" value="MYOCARDIN-RELATED TRANSCRIPTION FACTOR A"/>
    <property type="match status" value="1"/>
</dbReference>
<dbReference type="InterPro" id="IPR043451">
    <property type="entry name" value="Myocardin-like"/>
</dbReference>
<proteinExistence type="predicted"/>
<dbReference type="OrthoDB" id="197676at2759"/>
<dbReference type="AlphaFoldDB" id="A0A8C6VIT3"/>
<reference evidence="2" key="1">
    <citation type="submission" date="2025-08" db="UniProtKB">
        <authorList>
            <consortium name="Ensembl"/>
        </authorList>
    </citation>
    <scope>IDENTIFICATION</scope>
</reference>
<dbReference type="Proteomes" id="UP000694559">
    <property type="component" value="Unplaced"/>
</dbReference>
<dbReference type="GO" id="GO:0003713">
    <property type="term" value="F:transcription coactivator activity"/>
    <property type="evidence" value="ECO:0007669"/>
    <property type="project" value="TreeGrafter"/>
</dbReference>
<dbReference type="GeneTree" id="ENSGT00950000182979"/>
<evidence type="ECO:0000313" key="2">
    <source>
        <dbReference type="Ensembl" id="ENSNNAP00000007165.1"/>
    </source>
</evidence>
<evidence type="ECO:0000256" key="1">
    <source>
        <dbReference type="SAM" id="MobiDB-lite"/>
    </source>
</evidence>
<accession>A0A8C6VIT3</accession>
<dbReference type="Ensembl" id="ENSNNAT00000007521.1">
    <property type="protein sequence ID" value="ENSNNAP00000007165.1"/>
    <property type="gene ID" value="ENSNNAG00000004858.1"/>
</dbReference>
<evidence type="ECO:0000313" key="3">
    <source>
        <dbReference type="Proteomes" id="UP000694559"/>
    </source>
</evidence>
<dbReference type="OMA" id="HIHLDSC"/>
<sequence length="84" mass="8912">MLSSSAILDHPSSPMDTSELHFAPESAGGSGLDLAEPNLDSMDWLELSGGPVMSLTPLSTATPSLFSTDFLDGHDLQLHWDPCL</sequence>
<organism evidence="2 3">
    <name type="scientific">Naja naja</name>
    <name type="common">Indian cobra</name>
    <dbReference type="NCBI Taxonomy" id="35670"/>
    <lineage>
        <taxon>Eukaryota</taxon>
        <taxon>Metazoa</taxon>
        <taxon>Chordata</taxon>
        <taxon>Craniata</taxon>
        <taxon>Vertebrata</taxon>
        <taxon>Euteleostomi</taxon>
        <taxon>Lepidosauria</taxon>
        <taxon>Squamata</taxon>
        <taxon>Bifurcata</taxon>
        <taxon>Unidentata</taxon>
        <taxon>Episquamata</taxon>
        <taxon>Toxicofera</taxon>
        <taxon>Serpentes</taxon>
        <taxon>Colubroidea</taxon>
        <taxon>Elapidae</taxon>
        <taxon>Elapinae</taxon>
        <taxon>Naja</taxon>
    </lineage>
</organism>
<feature type="region of interest" description="Disordered" evidence="1">
    <location>
        <begin position="1"/>
        <end position="35"/>
    </location>
</feature>
<name>A0A8C6VIT3_NAJNA</name>
<reference evidence="2" key="2">
    <citation type="submission" date="2025-09" db="UniProtKB">
        <authorList>
            <consortium name="Ensembl"/>
        </authorList>
    </citation>
    <scope>IDENTIFICATION</scope>
</reference>